<dbReference type="PANTHER" id="PTHR10694">
    <property type="entry name" value="LYSINE-SPECIFIC DEMETHYLASE"/>
    <property type="match status" value="1"/>
</dbReference>
<feature type="region of interest" description="Disordered" evidence="1">
    <location>
        <begin position="423"/>
        <end position="529"/>
    </location>
</feature>
<reference evidence="4" key="2">
    <citation type="submission" date="2023-02" db="EMBL/GenBank/DDBJ databases">
        <authorList>
            <consortium name="DOE Joint Genome Institute"/>
            <person name="Mondo S.J."/>
            <person name="Chang Y."/>
            <person name="Wang Y."/>
            <person name="Ahrendt S."/>
            <person name="Andreopoulos W."/>
            <person name="Barry K."/>
            <person name="Beard J."/>
            <person name="Benny G.L."/>
            <person name="Blankenship S."/>
            <person name="Bonito G."/>
            <person name="Cuomo C."/>
            <person name="Desiro A."/>
            <person name="Gervers K.A."/>
            <person name="Hundley H."/>
            <person name="Kuo A."/>
            <person name="LaButti K."/>
            <person name="Lang B.F."/>
            <person name="Lipzen A."/>
            <person name="O'Donnell K."/>
            <person name="Pangilinan J."/>
            <person name="Reynolds N."/>
            <person name="Sandor L."/>
            <person name="Smith M.W."/>
            <person name="Tsang A."/>
            <person name="Grigoriev I.V."/>
            <person name="Stajich J.E."/>
            <person name="Spatafora J.W."/>
        </authorList>
    </citation>
    <scope>NUCLEOTIDE SEQUENCE</scope>
    <source>
        <strain evidence="4">RSA 2281</strain>
    </source>
</reference>
<dbReference type="InterPro" id="IPR003347">
    <property type="entry name" value="JmjC_dom"/>
</dbReference>
<dbReference type="SMART" id="SM00545">
    <property type="entry name" value="JmjN"/>
    <property type="match status" value="1"/>
</dbReference>
<dbReference type="GO" id="GO:0005634">
    <property type="term" value="C:nucleus"/>
    <property type="evidence" value="ECO:0007669"/>
    <property type="project" value="TreeGrafter"/>
</dbReference>
<feature type="compositionally biased region" description="Basic residues" evidence="1">
    <location>
        <begin position="463"/>
        <end position="477"/>
    </location>
</feature>
<dbReference type="GO" id="GO:0032454">
    <property type="term" value="F:histone H3K9 demethylase activity"/>
    <property type="evidence" value="ECO:0007669"/>
    <property type="project" value="TreeGrafter"/>
</dbReference>
<dbReference type="PROSITE" id="PS51184">
    <property type="entry name" value="JMJC"/>
    <property type="match status" value="1"/>
</dbReference>
<name>A0AAD5KIA0_9FUNG</name>
<dbReference type="PROSITE" id="PS51183">
    <property type="entry name" value="JMJN"/>
    <property type="match status" value="1"/>
</dbReference>
<protein>
    <submittedName>
        <fullName evidence="4">JmjC domain, hydroxylase-domain-containing protein</fullName>
    </submittedName>
</protein>
<keyword evidence="5" id="KW-1185">Reference proteome</keyword>
<evidence type="ECO:0000256" key="1">
    <source>
        <dbReference type="SAM" id="MobiDB-lite"/>
    </source>
</evidence>
<comment type="caution">
    <text evidence="4">The sequence shown here is derived from an EMBL/GenBank/DDBJ whole genome shotgun (WGS) entry which is preliminary data.</text>
</comment>
<dbReference type="SMART" id="SM00558">
    <property type="entry name" value="JmjC"/>
    <property type="match status" value="1"/>
</dbReference>
<evidence type="ECO:0000313" key="4">
    <source>
        <dbReference type="EMBL" id="KAI9267983.1"/>
    </source>
</evidence>
<evidence type="ECO:0000259" key="2">
    <source>
        <dbReference type="PROSITE" id="PS51183"/>
    </source>
</evidence>
<dbReference type="GO" id="GO:0010468">
    <property type="term" value="P:regulation of gene expression"/>
    <property type="evidence" value="ECO:0007669"/>
    <property type="project" value="TreeGrafter"/>
</dbReference>
<reference evidence="4" key="1">
    <citation type="journal article" date="2022" name="IScience">
        <title>Evolution of zygomycete secretomes and the origins of terrestrial fungal ecologies.</title>
        <authorList>
            <person name="Chang Y."/>
            <person name="Wang Y."/>
            <person name="Mondo S."/>
            <person name="Ahrendt S."/>
            <person name="Andreopoulos W."/>
            <person name="Barry K."/>
            <person name="Beard J."/>
            <person name="Benny G.L."/>
            <person name="Blankenship S."/>
            <person name="Bonito G."/>
            <person name="Cuomo C."/>
            <person name="Desiro A."/>
            <person name="Gervers K.A."/>
            <person name="Hundley H."/>
            <person name="Kuo A."/>
            <person name="LaButti K."/>
            <person name="Lang B.F."/>
            <person name="Lipzen A."/>
            <person name="O'Donnell K."/>
            <person name="Pangilinan J."/>
            <person name="Reynolds N."/>
            <person name="Sandor L."/>
            <person name="Smith M.E."/>
            <person name="Tsang A."/>
            <person name="Grigoriev I.V."/>
            <person name="Stajich J.E."/>
            <person name="Spatafora J.W."/>
        </authorList>
    </citation>
    <scope>NUCLEOTIDE SEQUENCE</scope>
    <source>
        <strain evidence="4">RSA 2281</strain>
    </source>
</reference>
<dbReference type="GO" id="GO:0000785">
    <property type="term" value="C:chromatin"/>
    <property type="evidence" value="ECO:0007669"/>
    <property type="project" value="TreeGrafter"/>
</dbReference>
<dbReference type="GO" id="GO:0051864">
    <property type="term" value="F:histone H3K36 demethylase activity"/>
    <property type="evidence" value="ECO:0007669"/>
    <property type="project" value="TreeGrafter"/>
</dbReference>
<dbReference type="InterPro" id="IPR003349">
    <property type="entry name" value="JmjN"/>
</dbReference>
<dbReference type="PANTHER" id="PTHR10694:SF7">
    <property type="entry name" value="[HISTONE H3]-TRIMETHYL-L-LYSINE(9) DEMETHYLASE"/>
    <property type="match status" value="1"/>
</dbReference>
<evidence type="ECO:0000313" key="5">
    <source>
        <dbReference type="Proteomes" id="UP001209540"/>
    </source>
</evidence>
<organism evidence="4 5">
    <name type="scientific">Phascolomyces articulosus</name>
    <dbReference type="NCBI Taxonomy" id="60185"/>
    <lineage>
        <taxon>Eukaryota</taxon>
        <taxon>Fungi</taxon>
        <taxon>Fungi incertae sedis</taxon>
        <taxon>Mucoromycota</taxon>
        <taxon>Mucoromycotina</taxon>
        <taxon>Mucoromycetes</taxon>
        <taxon>Mucorales</taxon>
        <taxon>Lichtheimiaceae</taxon>
        <taxon>Phascolomyces</taxon>
    </lineage>
</organism>
<gene>
    <name evidence="4" type="ORF">BDA99DRAFT_504547</name>
</gene>
<dbReference type="Pfam" id="PF02373">
    <property type="entry name" value="JmjC"/>
    <property type="match status" value="1"/>
</dbReference>
<feature type="domain" description="JmjC" evidence="3">
    <location>
        <begin position="246"/>
        <end position="408"/>
    </location>
</feature>
<evidence type="ECO:0000259" key="3">
    <source>
        <dbReference type="PROSITE" id="PS51184"/>
    </source>
</evidence>
<feature type="region of interest" description="Disordered" evidence="1">
    <location>
        <begin position="111"/>
        <end position="165"/>
    </location>
</feature>
<dbReference type="EMBL" id="JAIXMP010000009">
    <property type="protein sequence ID" value="KAI9267983.1"/>
    <property type="molecule type" value="Genomic_DNA"/>
</dbReference>
<dbReference type="Proteomes" id="UP001209540">
    <property type="component" value="Unassembled WGS sequence"/>
</dbReference>
<feature type="compositionally biased region" description="Basic and acidic residues" evidence="1">
    <location>
        <begin position="111"/>
        <end position="123"/>
    </location>
</feature>
<proteinExistence type="predicted"/>
<dbReference type="SUPFAM" id="SSF51197">
    <property type="entry name" value="Clavaminate synthase-like"/>
    <property type="match status" value="1"/>
</dbReference>
<dbReference type="Gene3D" id="2.60.120.650">
    <property type="entry name" value="Cupin"/>
    <property type="match status" value="1"/>
</dbReference>
<sequence>MDIIQPAEYYDQSSGGQIPVFRPNMEQFKDFKAFMEAIDPYGRHSGIVKVIPPKEWKDKLPAINRRLEQVRVRNPIIQHIMGSRGMYTQTNVEKRRPYTVTQWYNLCEQSEHQPPDIGCDRTTRPTVTPNRKRDKIGINNSEVEQQKQRQQEQLKPPSANTRSKSAAAAAAAVANELPPKNKRQILSDEIALAQSDSPVPLPRDLRCSDPEKYSVEYCKELERNYWRNLTFSQPMYGADMAGTLFDKSVRAWNVNSLDNMLNRLDVSVPGVNEPYLYFGMWKATFAWHVEDMDLYSINYLHFGAPKQWYAIPTTHTKKFENVMQNIFPQEYKECPEFLRHKTFIVSPKLLANHSIPVHRCVQHEGEFMITFPFGYHAGYNLGLNCAESVNFALDSWIEIGKRAKACSCISDSVMIDVSIFDQSSSSQHQDEVMEENAEEENHNKEDIENSMSPPSNATNSSATKKRRQSQQPQKRRSTATTTNESSKPDVKKKENVGRRGMKRLSLDDDSNSAPKPKKQKQVRSKKTKA</sequence>
<feature type="compositionally biased region" description="Basic and acidic residues" evidence="1">
    <location>
        <begin position="486"/>
        <end position="497"/>
    </location>
</feature>
<dbReference type="AlphaFoldDB" id="A0AAD5KIA0"/>
<dbReference type="Pfam" id="PF02375">
    <property type="entry name" value="JmjN"/>
    <property type="match status" value="1"/>
</dbReference>
<feature type="compositionally biased region" description="Polar residues" evidence="1">
    <location>
        <begin position="449"/>
        <end position="462"/>
    </location>
</feature>
<accession>A0AAD5KIA0</accession>
<feature type="domain" description="JmjN" evidence="2">
    <location>
        <begin position="18"/>
        <end position="59"/>
    </location>
</feature>
<feature type="compositionally biased region" description="Basic residues" evidence="1">
    <location>
        <begin position="515"/>
        <end position="529"/>
    </location>
</feature>